<evidence type="ECO:0000313" key="2">
    <source>
        <dbReference type="Proteomes" id="UP000549394"/>
    </source>
</evidence>
<dbReference type="EMBL" id="CAJFCJ010000002">
    <property type="protein sequence ID" value="CAD5111838.1"/>
    <property type="molecule type" value="Genomic_DNA"/>
</dbReference>
<dbReference type="AlphaFoldDB" id="A0A7I8VBD0"/>
<comment type="caution">
    <text evidence="1">The sequence shown here is derived from an EMBL/GenBank/DDBJ whole genome shotgun (WGS) entry which is preliminary data.</text>
</comment>
<proteinExistence type="predicted"/>
<sequence>MERRVRRIRQERQRRNTQPIMYKPEREPSLQDLANVGKSSLALSLPRTTSATDLTADNIQIKPANLNRSSSFSNVLNTSGQRPTSIPTDLRMYKQKWKSVCDLNATNSDNFSLMRTNSLHSLWSSERHLAPEDVGSVFTYARYRYKRGIFREYIYSFLSKKAEIVTRRRVSVSRYLFNFYLEKLGYEYRVENRVFFHTTS</sequence>
<protein>
    <submittedName>
        <fullName evidence="1">Uncharacterized protein</fullName>
    </submittedName>
</protein>
<evidence type="ECO:0000313" key="1">
    <source>
        <dbReference type="EMBL" id="CAD5111838.1"/>
    </source>
</evidence>
<organism evidence="1 2">
    <name type="scientific">Dimorphilus gyrociliatus</name>
    <dbReference type="NCBI Taxonomy" id="2664684"/>
    <lineage>
        <taxon>Eukaryota</taxon>
        <taxon>Metazoa</taxon>
        <taxon>Spiralia</taxon>
        <taxon>Lophotrochozoa</taxon>
        <taxon>Annelida</taxon>
        <taxon>Polychaeta</taxon>
        <taxon>Polychaeta incertae sedis</taxon>
        <taxon>Dinophilidae</taxon>
        <taxon>Dimorphilus</taxon>
    </lineage>
</organism>
<accession>A0A7I8VBD0</accession>
<name>A0A7I8VBD0_9ANNE</name>
<reference evidence="1 2" key="1">
    <citation type="submission" date="2020-08" db="EMBL/GenBank/DDBJ databases">
        <authorList>
            <person name="Hejnol A."/>
        </authorList>
    </citation>
    <scope>NUCLEOTIDE SEQUENCE [LARGE SCALE GENOMIC DNA]</scope>
</reference>
<keyword evidence="2" id="KW-1185">Reference proteome</keyword>
<dbReference type="Proteomes" id="UP000549394">
    <property type="component" value="Unassembled WGS sequence"/>
</dbReference>
<gene>
    <name evidence="1" type="ORF">DGYR_LOCUS1067</name>
</gene>